<evidence type="ECO:0000313" key="2">
    <source>
        <dbReference type="EMBL" id="CEK49301.1"/>
    </source>
</evidence>
<organism evidence="2">
    <name type="scientific">Arion vulgaris</name>
    <dbReference type="NCBI Taxonomy" id="1028688"/>
    <lineage>
        <taxon>Eukaryota</taxon>
        <taxon>Metazoa</taxon>
        <taxon>Spiralia</taxon>
        <taxon>Lophotrochozoa</taxon>
        <taxon>Mollusca</taxon>
        <taxon>Gastropoda</taxon>
        <taxon>Heterobranchia</taxon>
        <taxon>Euthyneura</taxon>
        <taxon>Panpulmonata</taxon>
        <taxon>Eupulmonata</taxon>
        <taxon>Stylommatophora</taxon>
        <taxon>Helicina</taxon>
        <taxon>Arionoidea</taxon>
        <taxon>Arionidae</taxon>
        <taxon>Arion</taxon>
    </lineage>
</organism>
<evidence type="ECO:0000256" key="1">
    <source>
        <dbReference type="SAM" id="SignalP"/>
    </source>
</evidence>
<sequence length="243" mass="27686">MAAYRKYIICLLPIVMFVHTTMTFNVEELCAKRCLYGRGGVLCNCNAMHFNGKRSSYLSDHVSYGQGNRDTPDKNLGEWNLFDLESNVNDDSFHSHKERPLDSTRSDVDIDLLEASWNNRHSGNKLPNIVMRTVSGFVQKDNSDSPDDIHVNGNFLQPESGLLGSGGDIYSDKYINDRRREAASKIKEIMAAPLVVPSNSAAPVYVKDDFLESMQEDNDKEDWRSRQQLIRLNDVLSRVHQRR</sequence>
<gene>
    <name evidence="2" type="primary">ORF7213</name>
</gene>
<feature type="signal peptide" evidence="1">
    <location>
        <begin position="1"/>
        <end position="23"/>
    </location>
</feature>
<dbReference type="AlphaFoldDB" id="A0A0B6Y0H9"/>
<keyword evidence="1" id="KW-0732">Signal</keyword>
<reference evidence="2" key="1">
    <citation type="submission" date="2014-12" db="EMBL/GenBank/DDBJ databases">
        <title>Insight into the proteome of Arion vulgaris.</title>
        <authorList>
            <person name="Aradska J."/>
            <person name="Bulat T."/>
            <person name="Smidak R."/>
            <person name="Sarate P."/>
            <person name="Gangsoo J."/>
            <person name="Sialana F."/>
            <person name="Bilban M."/>
            <person name="Lubec G."/>
        </authorList>
    </citation>
    <scope>NUCLEOTIDE SEQUENCE</scope>
    <source>
        <tissue evidence="2">Skin</tissue>
    </source>
</reference>
<feature type="chain" id="PRO_5002123460" evidence="1">
    <location>
        <begin position="24"/>
        <end position="243"/>
    </location>
</feature>
<name>A0A0B6Y0H9_9EUPU</name>
<accession>A0A0B6Y0H9</accession>
<dbReference type="EMBL" id="HACG01002436">
    <property type="protein sequence ID" value="CEK49301.1"/>
    <property type="molecule type" value="Transcribed_RNA"/>
</dbReference>
<protein>
    <submittedName>
        <fullName evidence="2">Uncharacterized protein</fullName>
    </submittedName>
</protein>
<proteinExistence type="predicted"/>